<keyword evidence="3" id="KW-1185">Reference proteome</keyword>
<dbReference type="Proteomes" id="UP000766486">
    <property type="component" value="Unassembled WGS sequence"/>
</dbReference>
<evidence type="ECO:0000259" key="1">
    <source>
        <dbReference type="Pfam" id="PF20150"/>
    </source>
</evidence>
<proteinExistence type="predicted"/>
<dbReference type="InterPro" id="IPR045518">
    <property type="entry name" value="2EXR"/>
</dbReference>
<evidence type="ECO:0000313" key="3">
    <source>
        <dbReference type="Proteomes" id="UP000766486"/>
    </source>
</evidence>
<protein>
    <recommendedName>
        <fullName evidence="1">2EXR domain-containing protein</fullName>
    </recommendedName>
</protein>
<name>A0ABY6UL79_BIOOC</name>
<organism evidence="2 3">
    <name type="scientific">Bionectria ochroleuca</name>
    <name type="common">Gliocladium roseum</name>
    <dbReference type="NCBI Taxonomy" id="29856"/>
    <lineage>
        <taxon>Eukaryota</taxon>
        <taxon>Fungi</taxon>
        <taxon>Dikarya</taxon>
        <taxon>Ascomycota</taxon>
        <taxon>Pezizomycotina</taxon>
        <taxon>Sordariomycetes</taxon>
        <taxon>Hypocreomycetidae</taxon>
        <taxon>Hypocreales</taxon>
        <taxon>Bionectriaceae</taxon>
        <taxon>Clonostachys</taxon>
    </lineage>
</organism>
<accession>A0ABY6UL79</accession>
<dbReference type="EMBL" id="CABFNS010000837">
    <property type="protein sequence ID" value="VUC31932.1"/>
    <property type="molecule type" value="Genomic_DNA"/>
</dbReference>
<dbReference type="Pfam" id="PF20150">
    <property type="entry name" value="2EXR"/>
    <property type="match status" value="1"/>
</dbReference>
<dbReference type="PANTHER" id="PTHR35910:SF6">
    <property type="entry name" value="2EXR DOMAIN-CONTAINING PROTEIN"/>
    <property type="match status" value="1"/>
</dbReference>
<comment type="caution">
    <text evidence="2">The sequence shown here is derived from an EMBL/GenBank/DDBJ whole genome shotgun (WGS) entry which is preliminary data.</text>
</comment>
<gene>
    <name evidence="2" type="ORF">CLO192961_LOCUS315786</name>
</gene>
<evidence type="ECO:0000313" key="2">
    <source>
        <dbReference type="EMBL" id="VUC31932.1"/>
    </source>
</evidence>
<feature type="domain" description="2EXR" evidence="1">
    <location>
        <begin position="34"/>
        <end position="130"/>
    </location>
</feature>
<sequence>MPQTLKESVKTIHPRFNMDPNRPILNPANGTSEFPLFASFPEEIRQLVWEQALSHGRVIHIGLDWSRERDRLTEVRISPDCRPNSKLFRVSSESRRIAQRFYKVHLSPLRSLTDPQHQGTLYLNPALDTLILTEMQFFPHLASCLVGEDSGEPVPIRIGIDEVRKTLDRSLLRRKACRSWPLDFECCL</sequence>
<reference evidence="2 3" key="1">
    <citation type="submission" date="2019-06" db="EMBL/GenBank/DDBJ databases">
        <authorList>
            <person name="Broberg M."/>
        </authorList>
    </citation>
    <scope>NUCLEOTIDE SEQUENCE [LARGE SCALE GENOMIC DNA]</scope>
</reference>
<dbReference type="PANTHER" id="PTHR35910">
    <property type="entry name" value="2EXR DOMAIN-CONTAINING PROTEIN"/>
    <property type="match status" value="1"/>
</dbReference>